<keyword evidence="2" id="KW-0472">Membrane</keyword>
<sequence>MNAAERQATLIATLRQDTSPRSSRPCPVKLGNVNKEPISQKRLWTILKEVQFRMTGGSNDWRGSEESKMGVKEGRDRTRTALATRNGPTSVKTRVLKEGKQDGIEFERSIVNLKGRLHKYVAIYSILPLLLIASAIPATQPHSLFSTQCQQSRVRQQSQKAPKKPTFRRVGITDTIGGDSADLSLTTRSQDSWLSQGLYRLIRSAFLTTPLGFTSERKSRIRYQTASSSTWAIEWNSSRRRGQTGSRSSNAAFHNSRMLPRPQSKERTASYQDDEYTELHLLRWHGSLVSARRGERSSTARARATEFEPLLGAEGM</sequence>
<keyword evidence="4" id="KW-1185">Reference proteome</keyword>
<evidence type="ECO:0000256" key="1">
    <source>
        <dbReference type="SAM" id="MobiDB-lite"/>
    </source>
</evidence>
<evidence type="ECO:0000256" key="2">
    <source>
        <dbReference type="SAM" id="Phobius"/>
    </source>
</evidence>
<dbReference type="EMBL" id="FUEG01000001">
    <property type="protein sequence ID" value="SJK99040.1"/>
    <property type="molecule type" value="Genomic_DNA"/>
</dbReference>
<evidence type="ECO:0000313" key="4">
    <source>
        <dbReference type="Proteomes" id="UP000219338"/>
    </source>
</evidence>
<dbReference type="Proteomes" id="UP000219338">
    <property type="component" value="Unassembled WGS sequence"/>
</dbReference>
<gene>
    <name evidence="3" type="ORF">ARMOST_02324</name>
</gene>
<name>A0A284QRD6_ARMOS</name>
<protein>
    <submittedName>
        <fullName evidence="3">Uncharacterized protein</fullName>
    </submittedName>
</protein>
<evidence type="ECO:0000313" key="3">
    <source>
        <dbReference type="EMBL" id="SJK99040.1"/>
    </source>
</evidence>
<feature type="region of interest" description="Disordered" evidence="1">
    <location>
        <begin position="237"/>
        <end position="272"/>
    </location>
</feature>
<dbReference type="AlphaFoldDB" id="A0A284QRD6"/>
<keyword evidence="2" id="KW-1133">Transmembrane helix</keyword>
<organism evidence="3 4">
    <name type="scientific">Armillaria ostoyae</name>
    <name type="common">Armillaria root rot fungus</name>
    <dbReference type="NCBI Taxonomy" id="47428"/>
    <lineage>
        <taxon>Eukaryota</taxon>
        <taxon>Fungi</taxon>
        <taxon>Dikarya</taxon>
        <taxon>Basidiomycota</taxon>
        <taxon>Agaricomycotina</taxon>
        <taxon>Agaricomycetes</taxon>
        <taxon>Agaricomycetidae</taxon>
        <taxon>Agaricales</taxon>
        <taxon>Marasmiineae</taxon>
        <taxon>Physalacriaceae</taxon>
        <taxon>Armillaria</taxon>
    </lineage>
</organism>
<reference evidence="4" key="1">
    <citation type="journal article" date="2017" name="Nat. Ecol. Evol.">
        <title>Genome expansion and lineage-specific genetic innovations in the forest pathogenic fungi Armillaria.</title>
        <authorList>
            <person name="Sipos G."/>
            <person name="Prasanna A.N."/>
            <person name="Walter M.C."/>
            <person name="O'Connor E."/>
            <person name="Balint B."/>
            <person name="Krizsan K."/>
            <person name="Kiss B."/>
            <person name="Hess J."/>
            <person name="Varga T."/>
            <person name="Slot J."/>
            <person name="Riley R."/>
            <person name="Boka B."/>
            <person name="Rigling D."/>
            <person name="Barry K."/>
            <person name="Lee J."/>
            <person name="Mihaltcheva S."/>
            <person name="LaButti K."/>
            <person name="Lipzen A."/>
            <person name="Waldron R."/>
            <person name="Moloney N.M."/>
            <person name="Sperisen C."/>
            <person name="Kredics L."/>
            <person name="Vagvoelgyi C."/>
            <person name="Patrignani A."/>
            <person name="Fitzpatrick D."/>
            <person name="Nagy I."/>
            <person name="Doyle S."/>
            <person name="Anderson J.B."/>
            <person name="Grigoriev I.V."/>
            <person name="Gueldener U."/>
            <person name="Muensterkoetter M."/>
            <person name="Nagy L.G."/>
        </authorList>
    </citation>
    <scope>NUCLEOTIDE SEQUENCE [LARGE SCALE GENOMIC DNA]</scope>
    <source>
        <strain evidence="4">C18/9</strain>
    </source>
</reference>
<proteinExistence type="predicted"/>
<keyword evidence="2" id="KW-0812">Transmembrane</keyword>
<accession>A0A284QRD6</accession>
<feature type="transmembrane region" description="Helical" evidence="2">
    <location>
        <begin position="121"/>
        <end position="139"/>
    </location>
</feature>